<gene>
    <name evidence="5" type="ORF">UO65_3743</name>
</gene>
<accession>A0A8E3BDI9</accession>
<evidence type="ECO:0000256" key="2">
    <source>
        <dbReference type="ARBA" id="ARBA00023315"/>
    </source>
</evidence>
<dbReference type="Gene3D" id="3.40.630.30">
    <property type="match status" value="1"/>
</dbReference>
<dbReference type="GO" id="GO:0016747">
    <property type="term" value="F:acyltransferase activity, transferring groups other than amino-acyl groups"/>
    <property type="evidence" value="ECO:0007669"/>
    <property type="project" value="InterPro"/>
</dbReference>
<dbReference type="PATRIC" id="fig|909613.9.peg.3744"/>
<dbReference type="eggNOG" id="COG0456">
    <property type="taxonomic scope" value="Bacteria"/>
</dbReference>
<protein>
    <submittedName>
        <fullName evidence="5">Acetyltransferase</fullName>
    </submittedName>
</protein>
<evidence type="ECO:0000259" key="4">
    <source>
        <dbReference type="PROSITE" id="PS51186"/>
    </source>
</evidence>
<dbReference type="InterPro" id="IPR016181">
    <property type="entry name" value="Acyl_CoA_acyltransferase"/>
</dbReference>
<evidence type="ECO:0000256" key="1">
    <source>
        <dbReference type="ARBA" id="ARBA00022679"/>
    </source>
</evidence>
<dbReference type="InterPro" id="IPR050832">
    <property type="entry name" value="Bact_Acetyltransf"/>
</dbReference>
<keyword evidence="2" id="KW-0012">Acyltransferase</keyword>
<dbReference type="PANTHER" id="PTHR43877">
    <property type="entry name" value="AMINOALKYLPHOSPHONATE N-ACETYLTRANSFERASE-RELATED-RELATED"/>
    <property type="match status" value="1"/>
</dbReference>
<accession>W7J495</accession>
<name>W7J495_9PSEU</name>
<sequence length="170" mass="18748">MVRIEVLTYDHPDSTTLIAEVQQEYVVRYGDVDLTPVDPAEFAPPHGLFLVGYLDGVAVATGGWRRHGEHDAEIKRMYVNASARGRGLARRVLAELEDTARAAGLRRLVLETGDEQPEAIALYRSAGYTPVPPFGYYADEEGSVHLGKELRSLGTDHDTRVSDERVGTPE</sequence>
<dbReference type="Proteomes" id="UP000019277">
    <property type="component" value="Unassembled WGS sequence"/>
</dbReference>
<evidence type="ECO:0000313" key="6">
    <source>
        <dbReference type="Proteomes" id="UP000019277"/>
    </source>
</evidence>
<proteinExistence type="predicted"/>
<evidence type="ECO:0000313" key="5">
    <source>
        <dbReference type="EMBL" id="EWC60959.1"/>
    </source>
</evidence>
<feature type="domain" description="N-acetyltransferase" evidence="4">
    <location>
        <begin position="4"/>
        <end position="151"/>
    </location>
</feature>
<dbReference type="EMBL" id="AYXG01000137">
    <property type="protein sequence ID" value="EWC60959.1"/>
    <property type="molecule type" value="Genomic_DNA"/>
</dbReference>
<organism evidence="5 6">
    <name type="scientific">Actinokineospora spheciospongiae</name>
    <dbReference type="NCBI Taxonomy" id="909613"/>
    <lineage>
        <taxon>Bacteria</taxon>
        <taxon>Bacillati</taxon>
        <taxon>Actinomycetota</taxon>
        <taxon>Actinomycetes</taxon>
        <taxon>Pseudonocardiales</taxon>
        <taxon>Pseudonocardiaceae</taxon>
        <taxon>Actinokineospora</taxon>
    </lineage>
</organism>
<dbReference type="InterPro" id="IPR000182">
    <property type="entry name" value="GNAT_dom"/>
</dbReference>
<dbReference type="Pfam" id="PF00583">
    <property type="entry name" value="Acetyltransf_1"/>
    <property type="match status" value="1"/>
</dbReference>
<evidence type="ECO:0000256" key="3">
    <source>
        <dbReference type="SAM" id="MobiDB-lite"/>
    </source>
</evidence>
<dbReference type="PROSITE" id="PS51186">
    <property type="entry name" value="GNAT"/>
    <property type="match status" value="1"/>
</dbReference>
<dbReference type="AlphaFoldDB" id="W7J495"/>
<keyword evidence="1 5" id="KW-0808">Transferase</keyword>
<dbReference type="PANTHER" id="PTHR43877:SF2">
    <property type="entry name" value="AMINOALKYLPHOSPHONATE N-ACETYLTRANSFERASE-RELATED"/>
    <property type="match status" value="1"/>
</dbReference>
<dbReference type="SUPFAM" id="SSF55729">
    <property type="entry name" value="Acyl-CoA N-acyltransferases (Nat)"/>
    <property type="match status" value="1"/>
</dbReference>
<keyword evidence="6" id="KW-1185">Reference proteome</keyword>
<dbReference type="CDD" id="cd04301">
    <property type="entry name" value="NAT_SF"/>
    <property type="match status" value="1"/>
</dbReference>
<feature type="region of interest" description="Disordered" evidence="3">
    <location>
        <begin position="150"/>
        <end position="170"/>
    </location>
</feature>
<dbReference type="STRING" id="909613.UO65_3743"/>
<reference evidence="5 6" key="1">
    <citation type="journal article" date="2014" name="Genome Announc.">
        <title>Draft Genome Sequence of the Antitrypanosomally Active Sponge-Associated Bacterium Actinokineospora sp. Strain EG49.</title>
        <authorList>
            <person name="Harjes J."/>
            <person name="Ryu T."/>
            <person name="Abdelmohsen U.R."/>
            <person name="Moitinho-Silva L."/>
            <person name="Horn H."/>
            <person name="Ravasi T."/>
            <person name="Hentschel U."/>
        </authorList>
    </citation>
    <scope>NUCLEOTIDE SEQUENCE [LARGE SCALE GENOMIC DNA]</scope>
    <source>
        <strain evidence="5 6">EG49</strain>
    </source>
</reference>
<comment type="caution">
    <text evidence="5">The sequence shown here is derived from an EMBL/GenBank/DDBJ whole genome shotgun (WGS) entry which is preliminary data.</text>
</comment>